<keyword evidence="5" id="KW-1185">Reference proteome</keyword>
<evidence type="ECO:0008006" key="6">
    <source>
        <dbReference type="Google" id="ProtNLM"/>
    </source>
</evidence>
<keyword evidence="1" id="KW-0175">Coiled coil</keyword>
<feature type="signal peptide" evidence="3">
    <location>
        <begin position="1"/>
        <end position="23"/>
    </location>
</feature>
<reference evidence="4 5" key="1">
    <citation type="submission" date="2015-02" db="EMBL/GenBank/DDBJ databases">
        <authorList>
            <person name="Chooi Y.-H."/>
        </authorList>
    </citation>
    <scope>NUCLEOTIDE SEQUENCE [LARGE SCALE GENOMIC DNA]</scope>
    <source>
        <strain evidence="4">E3</strain>
    </source>
</reference>
<dbReference type="Proteomes" id="UP000039324">
    <property type="component" value="Unassembled WGS sequence"/>
</dbReference>
<keyword evidence="2" id="KW-1133">Transmembrane helix</keyword>
<evidence type="ECO:0000313" key="4">
    <source>
        <dbReference type="EMBL" id="CEO98291.1"/>
    </source>
</evidence>
<protein>
    <recommendedName>
        <fullName evidence="6">SUN domain-containing protein</fullName>
    </recommendedName>
</protein>
<accession>A0A0G4IT70</accession>
<dbReference type="AlphaFoldDB" id="A0A0G4IT70"/>
<keyword evidence="2" id="KW-0472">Membrane</keyword>
<proteinExistence type="predicted"/>
<evidence type="ECO:0000313" key="5">
    <source>
        <dbReference type="Proteomes" id="UP000039324"/>
    </source>
</evidence>
<feature type="chain" id="PRO_5005193178" description="SUN domain-containing protein" evidence="3">
    <location>
        <begin position="24"/>
        <end position="444"/>
    </location>
</feature>
<sequence length="444" mass="49002">MAAGLLGLVVACALLMDRQSAGADTVTWKMEAFGVRPSRLLEYHPRTSWWSRITGASDYVKDAILEWAIFDVQFNRCGPDSTSETMLCRHAYRSGASRGASLGSHHNISEVPHLFALSDSGKYWTRFEFDVLPEGDPMPSDIKIVFEHMVLGAAKSVTLSMEYKQCEYVVYSNLTLDGSKYEQEIYIKRDDVLKSVYRTSAETSSCKLLAETKLAGVQRQVDEQSSTVKRLEVESSKQKHALQTLTNERSALHAADQRRMIANLTGQVMLLERKRAVLRNATNRQASEIANLTSQVLALDNLAAQAARLSWQRKALAAGLFASAWAATAMGWHTVRRSRPVPTNNVKIERPAVSKPLLMGSLATAAAGIGLAARYASRAEPGPIGKPRRRNLQPLPRLYVAPEYRLPIIAVAVTVAFAVLLVSLAFIYNCSSRRGATDQDLFNA</sequence>
<evidence type="ECO:0000256" key="2">
    <source>
        <dbReference type="SAM" id="Phobius"/>
    </source>
</evidence>
<name>A0A0G4IT70_PLABS</name>
<keyword evidence="3" id="KW-0732">Signal</keyword>
<organism evidence="4 5">
    <name type="scientific">Plasmodiophora brassicae</name>
    <name type="common">Clubroot disease agent</name>
    <dbReference type="NCBI Taxonomy" id="37360"/>
    <lineage>
        <taxon>Eukaryota</taxon>
        <taxon>Sar</taxon>
        <taxon>Rhizaria</taxon>
        <taxon>Endomyxa</taxon>
        <taxon>Phytomyxea</taxon>
        <taxon>Plasmodiophorida</taxon>
        <taxon>Plasmodiophoridae</taxon>
        <taxon>Plasmodiophora</taxon>
    </lineage>
</organism>
<dbReference type="EMBL" id="CDSF01000083">
    <property type="protein sequence ID" value="CEO98291.1"/>
    <property type="molecule type" value="Genomic_DNA"/>
</dbReference>
<feature type="transmembrane region" description="Helical" evidence="2">
    <location>
        <begin position="404"/>
        <end position="428"/>
    </location>
</feature>
<evidence type="ECO:0000256" key="3">
    <source>
        <dbReference type="SAM" id="SignalP"/>
    </source>
</evidence>
<evidence type="ECO:0000256" key="1">
    <source>
        <dbReference type="SAM" id="Coils"/>
    </source>
</evidence>
<keyword evidence="2" id="KW-0812">Transmembrane</keyword>
<feature type="coiled-coil region" evidence="1">
    <location>
        <begin position="214"/>
        <end position="281"/>
    </location>
</feature>
<gene>
    <name evidence="4" type="ORF">PBRA_006405</name>
</gene>